<reference evidence="1" key="1">
    <citation type="submission" date="2024-06" db="EMBL/GenBank/DDBJ databases">
        <title>Methylostella associata gen. nov., sp. nov., a novel Ancalomicrobiaceae-affiliated facultatively methylotrophic bacteria that feed on methanotrophs of the genus Methylococcus.</title>
        <authorList>
            <person name="Saltykova V."/>
            <person name="Danilova O.V."/>
            <person name="Oshkin I.Y."/>
            <person name="Belova S.E."/>
            <person name="Pimenov N.V."/>
            <person name="Dedysh S.N."/>
        </authorList>
    </citation>
    <scope>NUCLEOTIDE SEQUENCE</scope>
    <source>
        <strain evidence="1">S20</strain>
    </source>
</reference>
<dbReference type="Pfam" id="PF05035">
    <property type="entry name" value="DGOK"/>
    <property type="match status" value="1"/>
</dbReference>
<dbReference type="InterPro" id="IPR042257">
    <property type="entry name" value="DGOK_C"/>
</dbReference>
<dbReference type="AlphaFoldDB" id="A0AAU7X749"/>
<organism evidence="1">
    <name type="scientific">Methyloraptor flagellatus</name>
    <dbReference type="NCBI Taxonomy" id="3162530"/>
    <lineage>
        <taxon>Bacteria</taxon>
        <taxon>Pseudomonadati</taxon>
        <taxon>Pseudomonadota</taxon>
        <taxon>Alphaproteobacteria</taxon>
        <taxon>Hyphomicrobiales</taxon>
        <taxon>Ancalomicrobiaceae</taxon>
        <taxon>Methyloraptor</taxon>
    </lineage>
</organism>
<protein>
    <submittedName>
        <fullName evidence="1">2-dehydro-3-deoxygalactonokinase</fullName>
    </submittedName>
</protein>
<dbReference type="Gene3D" id="3.30.420.300">
    <property type="entry name" value="2-keto-3-deoxy-galactonokinase, substrate binding domain"/>
    <property type="match status" value="1"/>
</dbReference>
<gene>
    <name evidence="1" type="ORF">ABS361_17680</name>
</gene>
<dbReference type="Gene3D" id="3.30.420.310">
    <property type="entry name" value="2-keto-3-deoxy-galactonokinase, C-terminal domain"/>
    <property type="match status" value="1"/>
</dbReference>
<evidence type="ECO:0000313" key="1">
    <source>
        <dbReference type="EMBL" id="XBY43874.1"/>
    </source>
</evidence>
<dbReference type="RefSeq" id="WP_407048972.1">
    <property type="nucleotide sequence ID" value="NZ_CP158568.1"/>
</dbReference>
<dbReference type="EMBL" id="CP158568">
    <property type="protein sequence ID" value="XBY43874.1"/>
    <property type="molecule type" value="Genomic_DNA"/>
</dbReference>
<dbReference type="GO" id="GO:0034194">
    <property type="term" value="P:D-galactonate catabolic process"/>
    <property type="evidence" value="ECO:0007669"/>
    <property type="project" value="InterPro"/>
</dbReference>
<accession>A0AAU7X749</accession>
<dbReference type="KEGG" id="mflg:ABS361_17680"/>
<name>A0AAU7X749_9HYPH</name>
<sequence length="269" mass="27785">MPAFSRSRTALSSRCSKREVRPLVDVHGALPILASGMIGSRNGWVEVAYVPCPADLADVAARVVTHHEADWTLHFVPGLDHLGPGDVPDVMRGEEVQVFGAIGAGSGRVVLPGTHSKWVDIAEGRITGFRTFMTGEIFAALRAHTILGRLASGDGFEADGFARGVAAGFASPALLHTLFSIRTLPLTGRLPAEAVVSYLSGMLVGAEFAGATAGGAEMAIGTPIVVIGSSTLAERYRLAAEILGLAVTIGPEDAAARGVAAIARANGLI</sequence>
<dbReference type="InterPro" id="IPR042258">
    <property type="entry name" value="DGOK_N"/>
</dbReference>
<dbReference type="GO" id="GO:0008671">
    <property type="term" value="F:2-dehydro-3-deoxygalactonokinase activity"/>
    <property type="evidence" value="ECO:0007669"/>
    <property type="project" value="InterPro"/>
</dbReference>
<dbReference type="InterPro" id="IPR007729">
    <property type="entry name" value="DGOK"/>
</dbReference>
<proteinExistence type="predicted"/>